<feature type="domain" description="YjeF C-terminal" evidence="21">
    <location>
        <begin position="227"/>
        <end position="499"/>
    </location>
</feature>
<keyword evidence="10 17" id="KW-0520">NAD</keyword>
<dbReference type="EC" id="5.1.99.6" evidence="19"/>
<evidence type="ECO:0000256" key="12">
    <source>
        <dbReference type="ARBA" id="ARBA00023239"/>
    </source>
</evidence>
<evidence type="ECO:0000256" key="14">
    <source>
        <dbReference type="ARBA" id="ARBA00025153"/>
    </source>
</evidence>
<dbReference type="PROSITE" id="PS51385">
    <property type="entry name" value="YJEF_N"/>
    <property type="match status" value="1"/>
</dbReference>
<dbReference type="PIRSF" id="PIRSF017184">
    <property type="entry name" value="Nnr"/>
    <property type="match status" value="1"/>
</dbReference>
<evidence type="ECO:0000256" key="2">
    <source>
        <dbReference type="ARBA" id="ARBA00000909"/>
    </source>
</evidence>
<dbReference type="InterPro" id="IPR030677">
    <property type="entry name" value="Nnr"/>
</dbReference>
<comment type="caution">
    <text evidence="18">Lacks conserved residue(s) required for the propagation of feature annotation.</text>
</comment>
<dbReference type="NCBIfam" id="TIGR00197">
    <property type="entry name" value="yjeF_nterm"/>
    <property type="match status" value="1"/>
</dbReference>
<evidence type="ECO:0000256" key="1">
    <source>
        <dbReference type="ARBA" id="ARBA00000013"/>
    </source>
</evidence>
<dbReference type="Gene3D" id="3.40.1190.20">
    <property type="match status" value="1"/>
</dbReference>
<comment type="similarity">
    <text evidence="3 19">In the N-terminal section; belongs to the NnrE/AIBP family.</text>
</comment>
<feature type="domain" description="YjeF N-terminal" evidence="22">
    <location>
        <begin position="9"/>
        <end position="217"/>
    </location>
</feature>
<feature type="region of interest" description="Disordered" evidence="20">
    <location>
        <begin position="502"/>
        <end position="521"/>
    </location>
</feature>
<evidence type="ECO:0000256" key="11">
    <source>
        <dbReference type="ARBA" id="ARBA00023235"/>
    </source>
</evidence>
<comment type="catalytic activity">
    <reaction evidence="1 18 19">
        <text>(6R)-NADHX = (6S)-NADHX</text>
        <dbReference type="Rhea" id="RHEA:32215"/>
        <dbReference type="ChEBI" id="CHEBI:64074"/>
        <dbReference type="ChEBI" id="CHEBI:64075"/>
        <dbReference type="EC" id="5.1.99.6"/>
    </reaction>
</comment>
<evidence type="ECO:0000256" key="10">
    <source>
        <dbReference type="ARBA" id="ARBA00023027"/>
    </source>
</evidence>
<dbReference type="PANTHER" id="PTHR12592:SF0">
    <property type="entry name" value="ATP-DEPENDENT (S)-NAD(P)H-HYDRATE DEHYDRATASE"/>
    <property type="match status" value="1"/>
</dbReference>
<dbReference type="Proteomes" id="UP001174839">
    <property type="component" value="Unassembled WGS sequence"/>
</dbReference>
<keyword evidence="13" id="KW-0511">Multifunctional enzyme</keyword>
<evidence type="ECO:0000256" key="5">
    <source>
        <dbReference type="ARBA" id="ARBA00022723"/>
    </source>
</evidence>
<comment type="similarity">
    <text evidence="18">Belongs to the NnrE/AIBP family.</text>
</comment>
<feature type="binding site" evidence="18">
    <location>
        <position position="126"/>
    </location>
    <ligand>
        <name>K(+)</name>
        <dbReference type="ChEBI" id="CHEBI:29103"/>
    </ligand>
</feature>
<keyword evidence="5 18" id="KW-0479">Metal-binding</keyword>
<dbReference type="EMBL" id="JAUDUY010000009">
    <property type="protein sequence ID" value="MDM9632473.1"/>
    <property type="molecule type" value="Genomic_DNA"/>
</dbReference>
<dbReference type="SUPFAM" id="SSF64153">
    <property type="entry name" value="YjeF N-terminal domain-like"/>
    <property type="match status" value="1"/>
</dbReference>
<keyword evidence="6 17" id="KW-0547">Nucleotide-binding</keyword>
<evidence type="ECO:0000256" key="15">
    <source>
        <dbReference type="ARBA" id="ARBA00048238"/>
    </source>
</evidence>
<keyword evidence="8 17" id="KW-0521">NADP</keyword>
<dbReference type="CDD" id="cd01171">
    <property type="entry name" value="YXKO-related"/>
    <property type="match status" value="1"/>
</dbReference>
<evidence type="ECO:0000256" key="13">
    <source>
        <dbReference type="ARBA" id="ARBA00023268"/>
    </source>
</evidence>
<accession>A0ABT7WHS6</accession>
<gene>
    <name evidence="18" type="primary">nnrE</name>
    <name evidence="17" type="synonym">nnrD</name>
    <name evidence="23" type="ORF">QU605_13420</name>
</gene>
<organism evidence="23 24">
    <name type="scientific">Robiginitalea aurantiaca</name>
    <dbReference type="NCBI Taxonomy" id="3056915"/>
    <lineage>
        <taxon>Bacteria</taxon>
        <taxon>Pseudomonadati</taxon>
        <taxon>Bacteroidota</taxon>
        <taxon>Flavobacteriia</taxon>
        <taxon>Flavobacteriales</taxon>
        <taxon>Flavobacteriaceae</taxon>
        <taxon>Robiginitalea</taxon>
    </lineage>
</organism>
<evidence type="ECO:0000256" key="20">
    <source>
        <dbReference type="SAM" id="MobiDB-lite"/>
    </source>
</evidence>
<feature type="binding site" evidence="18">
    <location>
        <begin position="130"/>
        <end position="136"/>
    </location>
    <ligand>
        <name>(6S)-NADPHX</name>
        <dbReference type="ChEBI" id="CHEBI:64076"/>
    </ligand>
</feature>
<evidence type="ECO:0000256" key="16">
    <source>
        <dbReference type="ARBA" id="ARBA00049209"/>
    </source>
</evidence>
<keyword evidence="9 18" id="KW-0630">Potassium</keyword>
<evidence type="ECO:0000256" key="3">
    <source>
        <dbReference type="ARBA" id="ARBA00006001"/>
    </source>
</evidence>
<evidence type="ECO:0000256" key="7">
    <source>
        <dbReference type="ARBA" id="ARBA00022840"/>
    </source>
</evidence>
<comment type="catalytic activity">
    <reaction evidence="15 17 19">
        <text>(6S)-NADHX + ADP = AMP + phosphate + NADH + H(+)</text>
        <dbReference type="Rhea" id="RHEA:32223"/>
        <dbReference type="ChEBI" id="CHEBI:15378"/>
        <dbReference type="ChEBI" id="CHEBI:43474"/>
        <dbReference type="ChEBI" id="CHEBI:57945"/>
        <dbReference type="ChEBI" id="CHEBI:64074"/>
        <dbReference type="ChEBI" id="CHEBI:456215"/>
        <dbReference type="ChEBI" id="CHEBI:456216"/>
        <dbReference type="EC" id="4.2.1.136"/>
    </reaction>
</comment>
<comment type="catalytic activity">
    <reaction evidence="2 18 19">
        <text>(6R)-NADPHX = (6S)-NADPHX</text>
        <dbReference type="Rhea" id="RHEA:32227"/>
        <dbReference type="ChEBI" id="CHEBI:64076"/>
        <dbReference type="ChEBI" id="CHEBI:64077"/>
        <dbReference type="EC" id="5.1.99.6"/>
    </reaction>
</comment>
<dbReference type="Pfam" id="PF01256">
    <property type="entry name" value="Carb_kinase"/>
    <property type="match status" value="1"/>
</dbReference>
<feature type="binding site" evidence="17">
    <location>
        <position position="439"/>
    </location>
    <ligand>
        <name>AMP</name>
        <dbReference type="ChEBI" id="CHEBI:456215"/>
    </ligand>
</feature>
<evidence type="ECO:0000313" key="24">
    <source>
        <dbReference type="Proteomes" id="UP001174839"/>
    </source>
</evidence>
<dbReference type="Gene3D" id="3.40.50.10260">
    <property type="entry name" value="YjeF N-terminal domain"/>
    <property type="match status" value="1"/>
</dbReference>
<keyword evidence="24" id="KW-1185">Reference proteome</keyword>
<feature type="binding site" evidence="18">
    <location>
        <position position="162"/>
    </location>
    <ligand>
        <name>K(+)</name>
        <dbReference type="ChEBI" id="CHEBI:29103"/>
    </ligand>
</feature>
<evidence type="ECO:0000256" key="17">
    <source>
        <dbReference type="HAMAP-Rule" id="MF_01965"/>
    </source>
</evidence>
<dbReference type="NCBIfam" id="TIGR00196">
    <property type="entry name" value="yjeF_cterm"/>
    <property type="match status" value="1"/>
</dbReference>
<comment type="similarity">
    <text evidence="17">Belongs to the NnrD/CARKD family.</text>
</comment>
<evidence type="ECO:0000259" key="21">
    <source>
        <dbReference type="PROSITE" id="PS51383"/>
    </source>
</evidence>
<evidence type="ECO:0000256" key="19">
    <source>
        <dbReference type="PIRNR" id="PIRNR017184"/>
    </source>
</evidence>
<dbReference type="InterPro" id="IPR017953">
    <property type="entry name" value="Carbohydrate_kinase_pred_CS"/>
</dbReference>
<dbReference type="InterPro" id="IPR000631">
    <property type="entry name" value="CARKD"/>
</dbReference>
<dbReference type="InterPro" id="IPR004443">
    <property type="entry name" value="YjeF_N_dom"/>
</dbReference>
<evidence type="ECO:0000256" key="8">
    <source>
        <dbReference type="ARBA" id="ARBA00022857"/>
    </source>
</evidence>
<sequence length="521" mass="56080">MKILNRAQIYEADKHTLAAQEISSTDLMERAATRIFEWLDKRLQGAPLNIHIFCGIGNNGGDGLVLARQLVEHGYHVEVYVVKYSTSRSPEFLTNLKRLKARKIWPEYLDSDSPIPELSPEDLIVDCVFGIGLNRPPEPWIGLLFQALNSSKAFILSIDMPSGMYMDRPVEDSEKVISASHVLTFGGPKLVFFLPQTGSLVRQWEVLDIGLDKGYLQGVEAQYTMIQGGQLQSAYRTRSKFSHKGTYGHALIVGGSQGKIGAVALASKAALLSGAGLVTACVPECGYIPLQSLLPEVMVQTTPGMEQHVELPEGAAGQTMGIGMGMGTGPAVQKAFLSWLKLQKKPVLLDADALNILSANPEAFPFIPGQSILTPHPGELKRLLGAWKDDFEKLDKALEFALKWKCILLIKGAHTVVLHSGKGEINSTGNPGMATAGSGDVLSGIITGLLASGYPPIQAARLGVYLHGRAGDIMAKETGYEALTASGILSGIGAAFKELSGEVTQTEVQDEESENTEVTED</sequence>
<dbReference type="RefSeq" id="WP_289725836.1">
    <property type="nucleotide sequence ID" value="NZ_JAUDUY010000009.1"/>
</dbReference>
<feature type="binding site" evidence="17">
    <location>
        <begin position="411"/>
        <end position="415"/>
    </location>
    <ligand>
        <name>AMP</name>
        <dbReference type="ChEBI" id="CHEBI:456215"/>
    </ligand>
</feature>
<proteinExistence type="inferred from homology"/>
<comment type="caution">
    <text evidence="23">The sequence shown here is derived from an EMBL/GenBank/DDBJ whole genome shotgun (WGS) entry which is preliminary data.</text>
</comment>
<evidence type="ECO:0000313" key="23">
    <source>
        <dbReference type="EMBL" id="MDM9632473.1"/>
    </source>
</evidence>
<comment type="function">
    <text evidence="14 19">Bifunctional enzyme that catalyzes the epimerization of the S- and R-forms of NAD(P)HX and the dehydration of the S-form of NAD(P)HX at the expense of ADP, which is converted to AMP. This allows the repair of both epimers of NAD(P)HX, a damaged form of NAD(P)H that is a result of enzymatic or heat-dependent hydration.</text>
</comment>
<feature type="binding site" evidence="17">
    <location>
        <position position="440"/>
    </location>
    <ligand>
        <name>(6S)-NADPHX</name>
        <dbReference type="ChEBI" id="CHEBI:64076"/>
    </ligand>
</feature>
<evidence type="ECO:0000256" key="4">
    <source>
        <dbReference type="ARBA" id="ARBA00009524"/>
    </source>
</evidence>
<dbReference type="EC" id="4.2.1.136" evidence="19"/>
<feature type="binding site" evidence="17">
    <location>
        <position position="325"/>
    </location>
    <ligand>
        <name>(6S)-NADPHX</name>
        <dbReference type="ChEBI" id="CHEBI:64076"/>
    </ligand>
</feature>
<feature type="binding site" evidence="17">
    <location>
        <position position="262"/>
    </location>
    <ligand>
        <name>(6S)-NADPHX</name>
        <dbReference type="ChEBI" id="CHEBI:64076"/>
    </ligand>
</feature>
<comment type="subunit">
    <text evidence="17">Homotetramer.</text>
</comment>
<feature type="binding site" evidence="18">
    <location>
        <position position="159"/>
    </location>
    <ligand>
        <name>(6S)-NADPHX</name>
        <dbReference type="ChEBI" id="CHEBI:64076"/>
    </ligand>
</feature>
<comment type="function">
    <text evidence="17">Catalyzes the dehydration of the S-form of NAD(P)HX at the expense of ADP, which is converted to AMP. Together with NAD(P)HX epimerase, which catalyzes the epimerization of the S- and R-forms, the enzyme allows the repair of both epimers of NAD(P)HX, a damaged form of NAD(P)H that is a result of enzymatic or heat-dependent hydration.</text>
</comment>
<dbReference type="InterPro" id="IPR029056">
    <property type="entry name" value="Ribokinase-like"/>
</dbReference>
<feature type="binding site" evidence="17">
    <location>
        <position position="376"/>
    </location>
    <ligand>
        <name>(6S)-NADPHX</name>
        <dbReference type="ChEBI" id="CHEBI:64076"/>
    </ligand>
</feature>
<evidence type="ECO:0000256" key="6">
    <source>
        <dbReference type="ARBA" id="ARBA00022741"/>
    </source>
</evidence>
<dbReference type="SUPFAM" id="SSF53613">
    <property type="entry name" value="Ribokinase-like"/>
    <property type="match status" value="1"/>
</dbReference>
<comment type="function">
    <text evidence="18">Catalyzes the epimerization of the S- and R-forms of NAD(P)HX, a damaged form of NAD(P)H that is a result of enzymatic or heat-dependent hydration. This is a prerequisite for the S-specific NAD(P)H-hydrate dehydratase to allow the repair of both epimers of NAD(P)HX.</text>
</comment>
<evidence type="ECO:0000259" key="22">
    <source>
        <dbReference type="PROSITE" id="PS51385"/>
    </source>
</evidence>
<feature type="compositionally biased region" description="Acidic residues" evidence="20">
    <location>
        <begin position="508"/>
        <end position="521"/>
    </location>
</feature>
<keyword evidence="11 18" id="KW-0413">Isomerase</keyword>
<keyword evidence="12 17" id="KW-0456">Lyase</keyword>
<name>A0ABT7WHS6_9FLAO</name>
<dbReference type="PROSITE" id="PS51383">
    <property type="entry name" value="YJEF_C_3"/>
    <property type="match status" value="1"/>
</dbReference>
<dbReference type="InterPro" id="IPR036652">
    <property type="entry name" value="YjeF_N_dom_sf"/>
</dbReference>
<evidence type="ECO:0000256" key="9">
    <source>
        <dbReference type="ARBA" id="ARBA00022958"/>
    </source>
</evidence>
<dbReference type="PROSITE" id="PS01050">
    <property type="entry name" value="YJEF_C_2"/>
    <property type="match status" value="1"/>
</dbReference>
<dbReference type="HAMAP" id="MF_01965">
    <property type="entry name" value="NADHX_dehydratase"/>
    <property type="match status" value="1"/>
</dbReference>
<evidence type="ECO:0000256" key="18">
    <source>
        <dbReference type="HAMAP-Rule" id="MF_01966"/>
    </source>
</evidence>
<dbReference type="PANTHER" id="PTHR12592">
    <property type="entry name" value="ATP-DEPENDENT (S)-NAD(P)H-HYDRATE DEHYDRATASE FAMILY MEMBER"/>
    <property type="match status" value="1"/>
</dbReference>
<comment type="cofactor">
    <cofactor evidence="17">
        <name>Mg(2+)</name>
        <dbReference type="ChEBI" id="CHEBI:18420"/>
    </cofactor>
</comment>
<comment type="cofactor">
    <cofactor evidence="18 19">
        <name>K(+)</name>
        <dbReference type="ChEBI" id="CHEBI:29103"/>
    </cofactor>
    <text evidence="18 19">Binds 1 potassium ion per subunit.</text>
</comment>
<feature type="binding site" evidence="18">
    <location>
        <begin position="58"/>
        <end position="62"/>
    </location>
    <ligand>
        <name>(6S)-NADPHX</name>
        <dbReference type="ChEBI" id="CHEBI:64076"/>
    </ligand>
</feature>
<feature type="binding site" evidence="18">
    <location>
        <position position="59"/>
    </location>
    <ligand>
        <name>K(+)</name>
        <dbReference type="ChEBI" id="CHEBI:29103"/>
    </ligand>
</feature>
<reference evidence="23" key="1">
    <citation type="submission" date="2023-06" db="EMBL/GenBank/DDBJ databases">
        <title>Robiginitalea aurantiacus sp. nov. and Algoriphagus sediminis sp. nov., isolated from coastal sediment.</title>
        <authorList>
            <person name="Zhou Z.Y."/>
            <person name="An J."/>
            <person name="Jia Y.W."/>
            <person name="Du Z.J."/>
        </authorList>
    </citation>
    <scope>NUCLEOTIDE SEQUENCE</scope>
    <source>
        <strain evidence="23">M39</strain>
    </source>
</reference>
<comment type="similarity">
    <text evidence="4 19">In the C-terminal section; belongs to the NnrD/CARKD family.</text>
</comment>
<comment type="catalytic activity">
    <reaction evidence="16 17 19">
        <text>(6S)-NADPHX + ADP = AMP + phosphate + NADPH + H(+)</text>
        <dbReference type="Rhea" id="RHEA:32235"/>
        <dbReference type="ChEBI" id="CHEBI:15378"/>
        <dbReference type="ChEBI" id="CHEBI:43474"/>
        <dbReference type="ChEBI" id="CHEBI:57783"/>
        <dbReference type="ChEBI" id="CHEBI:64076"/>
        <dbReference type="ChEBI" id="CHEBI:456215"/>
        <dbReference type="ChEBI" id="CHEBI:456216"/>
        <dbReference type="EC" id="4.2.1.136"/>
    </reaction>
</comment>
<dbReference type="HAMAP" id="MF_01966">
    <property type="entry name" value="NADHX_epimerase"/>
    <property type="match status" value="1"/>
</dbReference>
<protein>
    <recommendedName>
        <fullName evidence="19">Bifunctional NAD(P)H-hydrate repair enzyme</fullName>
    </recommendedName>
    <alternativeName>
        <fullName evidence="19">Nicotinamide nucleotide repair protein</fullName>
    </alternativeName>
    <domain>
        <recommendedName>
            <fullName evidence="19">ADP-dependent (S)-NAD(P)H-hydrate dehydratase</fullName>
            <ecNumber evidence="19">4.2.1.136</ecNumber>
        </recommendedName>
        <alternativeName>
            <fullName evidence="19">ADP-dependent NAD(P)HX dehydratase</fullName>
        </alternativeName>
    </domain>
    <domain>
        <recommendedName>
            <fullName evidence="19">NAD(P)H-hydrate epimerase</fullName>
            <ecNumber evidence="19">5.1.99.6</ecNumber>
        </recommendedName>
    </domain>
</protein>
<keyword evidence="7 17" id="KW-0067">ATP-binding</keyword>
<dbReference type="Pfam" id="PF03853">
    <property type="entry name" value="YjeF_N"/>
    <property type="match status" value="1"/>
</dbReference>